<dbReference type="EMBL" id="JAGZZP010000016">
    <property type="protein sequence ID" value="MBS6535633.1"/>
    <property type="molecule type" value="Genomic_DNA"/>
</dbReference>
<feature type="compositionally biased region" description="Basic and acidic residues" evidence="1">
    <location>
        <begin position="596"/>
        <end position="612"/>
    </location>
</feature>
<proteinExistence type="predicted"/>
<evidence type="ECO:0000313" key="2">
    <source>
        <dbReference type="EMBL" id="MBS6535633.1"/>
    </source>
</evidence>
<protein>
    <submittedName>
        <fullName evidence="2">Toprim domain-containing protein</fullName>
    </submittedName>
</protein>
<dbReference type="SUPFAM" id="SSF56731">
    <property type="entry name" value="DNA primase core"/>
    <property type="match status" value="1"/>
</dbReference>
<dbReference type="RefSeq" id="WP_278638297.1">
    <property type="nucleotide sequence ID" value="NZ_JAGZZP010000016.1"/>
</dbReference>
<accession>A0A943SNY2</accession>
<dbReference type="Gene3D" id="3.40.1360.10">
    <property type="match status" value="1"/>
</dbReference>
<reference evidence="2" key="1">
    <citation type="submission" date="2021-02" db="EMBL/GenBank/DDBJ databases">
        <title>Infant gut strain persistence is associated with maternal origin, phylogeny, and functional potential including surface adhesion and iron acquisition.</title>
        <authorList>
            <person name="Lou Y.C."/>
        </authorList>
    </citation>
    <scope>NUCLEOTIDE SEQUENCE</scope>
    <source>
        <strain evidence="2">L3_060_052G1_dasL3_060_052G1_concoct_1</strain>
    </source>
</reference>
<dbReference type="Pfam" id="PF13155">
    <property type="entry name" value="Toprim_2"/>
    <property type="match status" value="1"/>
</dbReference>
<dbReference type="Proteomes" id="UP000748991">
    <property type="component" value="Unassembled WGS sequence"/>
</dbReference>
<feature type="compositionally biased region" description="Basic and acidic residues" evidence="1">
    <location>
        <begin position="529"/>
        <end position="588"/>
    </location>
</feature>
<name>A0A943SNY2_9FIRM</name>
<sequence>MGKKYESMSDLSEAQKRNVYYYISNSNSFPDLKTRTEEAGFNWNKKGSTSDRDMRASKSGAISLFKSDISKSGYGFKDYSTGFSALNIIDFQIYLDSNGTATNGSKNDNSIREKAVDNLIKDYGLTMNSLLDKVFAKSKQNNRDSLSKFRSKNKRDLIKNKTSEKEIQILGDKEAYNEKNKEFKLNKYRVDPKTKEDIYKLNVMSKKIDVDPRNKDQRIGVLKNYTYDAKKMTPKEPAWQYLKNVRKLSDETINKYKDSMLSVKLWDGKDGIAFLGTNNGKIYTAEIKNFDKENKRNFKYNKSGDNFAPFEYIKDKDKKLDNLFFVEGAIDAMSLDEVLKNKENINYGIIGIGGTGNLVKAVEDSLKNLDIDINNITLAMDNDRAGMDAVKTYIEHFKHVPNLSYPYNMLDNSSYSEAIRLGIAEPDPNNRNEIKIAKDFNDFLVMGRKIRDLINKGVNLSFTSTKKCYINKNYDSINKNKDKHFEKVLDEVSKKTGLTKEEIDGYLKRNNNAGYYKKIIAPKFKKKEHSKEKKLNLNKNLEEKNKTSKTIEPKAKDNLKENKKKDNSERKHEQFEKETPPKNKDKFKNTISQTSKENKPRQIENIKKKEEVKTNSLKTASDYINKNSLKDGLRMNNEKDKIKKEPPLTREKLKEILDELNSQPLFILKAKDSKGKEYKSFVSLKDLLQKDVGYNFKATFKPYGLESSESMALLDKLRTGSFLVQARKEDGNSLKDAFMQIDLDIKNKKINVKNLENPREFNHSDRYKGFFIEDINELYSDGTLITNNIFSENYKNENRISYDKNVFGYFRNLKDKKADSQKIPGNEIVNELKNKEKIFENHPLMISTVDKDNVNLEYIKCQTSYVGKEKKHSFKNVKTEKGKGEVQLQGRLDEDLDKSLLIQGQRKLNNEIQR</sequence>
<organism evidence="2 3">
    <name type="scientific">Peptoniphilus harei</name>
    <dbReference type="NCBI Taxonomy" id="54005"/>
    <lineage>
        <taxon>Bacteria</taxon>
        <taxon>Bacillati</taxon>
        <taxon>Bacillota</taxon>
        <taxon>Tissierellia</taxon>
        <taxon>Tissierellales</taxon>
        <taxon>Peptoniphilaceae</taxon>
        <taxon>Peptoniphilus</taxon>
    </lineage>
</organism>
<evidence type="ECO:0000313" key="3">
    <source>
        <dbReference type="Proteomes" id="UP000748991"/>
    </source>
</evidence>
<evidence type="ECO:0000256" key="1">
    <source>
        <dbReference type="SAM" id="MobiDB-lite"/>
    </source>
</evidence>
<feature type="region of interest" description="Disordered" evidence="1">
    <location>
        <begin position="527"/>
        <end position="612"/>
    </location>
</feature>
<gene>
    <name evidence="2" type="ORF">KH327_07360</name>
</gene>
<dbReference type="AlphaFoldDB" id="A0A943SNY2"/>
<comment type="caution">
    <text evidence="2">The sequence shown here is derived from an EMBL/GenBank/DDBJ whole genome shotgun (WGS) entry which is preliminary data.</text>
</comment>